<dbReference type="InterPro" id="IPR004378">
    <property type="entry name" value="F420H2_quin_Rdtase"/>
</dbReference>
<accession>A0A7K0E0L5</accession>
<dbReference type="AlphaFoldDB" id="A0A7K0E0L5"/>
<comment type="caution">
    <text evidence="1">The sequence shown here is derived from an EMBL/GenBank/DDBJ whole genome shotgun (WGS) entry which is preliminary data.</text>
</comment>
<dbReference type="EMBL" id="WEGI01000018">
    <property type="protein sequence ID" value="MQY31358.1"/>
    <property type="molecule type" value="Genomic_DNA"/>
</dbReference>
<dbReference type="Proteomes" id="UP000431401">
    <property type="component" value="Unassembled WGS sequence"/>
</dbReference>
<name>A0A7K0E0L5_9NOCA</name>
<reference evidence="1 2" key="1">
    <citation type="submission" date="2019-10" db="EMBL/GenBank/DDBJ databases">
        <title>Nocardia macrotermitis sp. nov. and Nocardia aurantia sp. nov., isolated from the gut of fungus growing-termite Macrotermes natalensis.</title>
        <authorList>
            <person name="Benndorf R."/>
            <person name="Schwitalla J."/>
            <person name="Martin K."/>
            <person name="De Beer W."/>
            <person name="Kaster A.-K."/>
            <person name="Vollmers J."/>
            <person name="Poulsen M."/>
            <person name="Beemelmanns C."/>
        </authorList>
    </citation>
    <scope>NUCLEOTIDE SEQUENCE [LARGE SCALE GENOMIC DNA]</scope>
    <source>
        <strain evidence="1 2">RB56</strain>
    </source>
</reference>
<dbReference type="NCBIfam" id="TIGR00026">
    <property type="entry name" value="hi_GC_TIGR00026"/>
    <property type="match status" value="1"/>
</dbReference>
<dbReference type="OrthoDB" id="3296989at2"/>
<sequence length="144" mass="15778">MTTLSPRHRIRNRIVILLHRLGLPSGPMYLLTVPGRATGRPRTTPVAPVLVDGTRYLVQAYPNADWVKNVRAAGHGILTRGRHAQPVNLVELPEPERAPILRAFPAQNPRGAGAFVRNGLVESESPEDFAAAAARCPLFRVTPR</sequence>
<dbReference type="InterPro" id="IPR012349">
    <property type="entry name" value="Split_barrel_FMN-bd"/>
</dbReference>
<organism evidence="1 2">
    <name type="scientific">Nocardia aurantia</name>
    <dbReference type="NCBI Taxonomy" id="2585199"/>
    <lineage>
        <taxon>Bacteria</taxon>
        <taxon>Bacillati</taxon>
        <taxon>Actinomycetota</taxon>
        <taxon>Actinomycetes</taxon>
        <taxon>Mycobacteriales</taxon>
        <taxon>Nocardiaceae</taxon>
        <taxon>Nocardia</taxon>
    </lineage>
</organism>
<keyword evidence="2" id="KW-1185">Reference proteome</keyword>
<dbReference type="RefSeq" id="WP_153348595.1">
    <property type="nucleotide sequence ID" value="NZ_WEGI01000018.1"/>
</dbReference>
<evidence type="ECO:0000313" key="2">
    <source>
        <dbReference type="Proteomes" id="UP000431401"/>
    </source>
</evidence>
<protein>
    <recommendedName>
        <fullName evidence="3">Nitroreductase family deazaflavin-dependent oxidoreductase</fullName>
    </recommendedName>
</protein>
<dbReference type="GO" id="GO:0016491">
    <property type="term" value="F:oxidoreductase activity"/>
    <property type="evidence" value="ECO:0007669"/>
    <property type="project" value="InterPro"/>
</dbReference>
<dbReference type="Pfam" id="PF04075">
    <property type="entry name" value="F420H2_quin_red"/>
    <property type="match status" value="1"/>
</dbReference>
<proteinExistence type="predicted"/>
<dbReference type="Gene3D" id="2.30.110.10">
    <property type="entry name" value="Electron Transport, Fmn-binding Protein, Chain A"/>
    <property type="match status" value="1"/>
</dbReference>
<gene>
    <name evidence="1" type="ORF">NRB56_69670</name>
</gene>
<evidence type="ECO:0008006" key="3">
    <source>
        <dbReference type="Google" id="ProtNLM"/>
    </source>
</evidence>
<evidence type="ECO:0000313" key="1">
    <source>
        <dbReference type="EMBL" id="MQY31358.1"/>
    </source>
</evidence>